<comment type="caution">
    <text evidence="6">The sequence shown here is derived from an EMBL/GenBank/DDBJ whole genome shotgun (WGS) entry which is preliminary data.</text>
</comment>
<dbReference type="GO" id="GO:0043565">
    <property type="term" value="F:sequence-specific DNA binding"/>
    <property type="evidence" value="ECO:0007669"/>
    <property type="project" value="TreeGrafter"/>
</dbReference>
<dbReference type="Gene3D" id="1.10.10.10">
    <property type="entry name" value="Winged helix-like DNA-binding domain superfamily/Winged helix DNA-binding domain"/>
    <property type="match status" value="1"/>
</dbReference>
<evidence type="ECO:0000256" key="1">
    <source>
        <dbReference type="ARBA" id="ARBA00009437"/>
    </source>
</evidence>
<dbReference type="OrthoDB" id="9178040at2"/>
<feature type="domain" description="HTH lysR-type" evidence="5">
    <location>
        <begin position="1"/>
        <end position="58"/>
    </location>
</feature>
<evidence type="ECO:0000256" key="4">
    <source>
        <dbReference type="ARBA" id="ARBA00023163"/>
    </source>
</evidence>
<dbReference type="GO" id="GO:0006351">
    <property type="term" value="P:DNA-templated transcription"/>
    <property type="evidence" value="ECO:0007669"/>
    <property type="project" value="TreeGrafter"/>
</dbReference>
<dbReference type="PANTHER" id="PTHR30537">
    <property type="entry name" value="HTH-TYPE TRANSCRIPTIONAL REGULATOR"/>
    <property type="match status" value="1"/>
</dbReference>
<dbReference type="RefSeq" id="WP_133683041.1">
    <property type="nucleotide sequence ID" value="NZ_SNZP01000014.1"/>
</dbReference>
<dbReference type="FunFam" id="3.40.190.290:FF:000001">
    <property type="entry name" value="Transcriptional regulator, LysR family"/>
    <property type="match status" value="1"/>
</dbReference>
<evidence type="ECO:0000259" key="5">
    <source>
        <dbReference type="PROSITE" id="PS50931"/>
    </source>
</evidence>
<dbReference type="Proteomes" id="UP000295611">
    <property type="component" value="Unassembled WGS sequence"/>
</dbReference>
<dbReference type="PROSITE" id="PS50931">
    <property type="entry name" value="HTH_LYSR"/>
    <property type="match status" value="1"/>
</dbReference>
<keyword evidence="7" id="KW-1185">Reference proteome</keyword>
<evidence type="ECO:0000256" key="3">
    <source>
        <dbReference type="ARBA" id="ARBA00023125"/>
    </source>
</evidence>
<dbReference type="InterPro" id="IPR036388">
    <property type="entry name" value="WH-like_DNA-bd_sf"/>
</dbReference>
<gene>
    <name evidence="6" type="ORF">DFP86_11454</name>
</gene>
<comment type="similarity">
    <text evidence="1">Belongs to the LysR transcriptional regulatory family.</text>
</comment>
<protein>
    <submittedName>
        <fullName evidence="6">LysR family transcriptional regulator</fullName>
    </submittedName>
</protein>
<accession>A0A4R7AYV5</accession>
<dbReference type="SUPFAM" id="SSF53850">
    <property type="entry name" value="Periplasmic binding protein-like II"/>
    <property type="match status" value="1"/>
</dbReference>
<organism evidence="6 7">
    <name type="scientific">Paludibacterium purpuratum</name>
    <dbReference type="NCBI Taxonomy" id="1144873"/>
    <lineage>
        <taxon>Bacteria</taxon>
        <taxon>Pseudomonadati</taxon>
        <taxon>Pseudomonadota</taxon>
        <taxon>Betaproteobacteria</taxon>
        <taxon>Neisseriales</taxon>
        <taxon>Chromobacteriaceae</taxon>
        <taxon>Paludibacterium</taxon>
    </lineage>
</organism>
<sequence length="300" mass="33687">MRLNDLAIFVLAADSGSLSAAARELDLTPAVASAAIKRLEDELGTRLLARSTRSLRLTRHGEHYLTHARAALESLQAGRDTLAREQQQIGGPLTLAIPSDLGRNLLVPWLDTFMQQYPELSLRVRISDHLTDLFKQPVDLAVRYGQPEDSSLVALPLAADNRRVLVAAPDYLRHHGRPANPDALRRHHCLRYMLNETTHDQWTFWREDQPTTVPVSGDRAADDGNLVRHWALAGFGLAYKSRLDVLADLRAGHLQTVLDDWQGEAAPLYLLCPHRKMLSPAIDRLRRFLQQRIADYLAGE</sequence>
<keyword evidence="2" id="KW-0805">Transcription regulation</keyword>
<dbReference type="EMBL" id="SNZP01000014">
    <property type="protein sequence ID" value="TDR73293.1"/>
    <property type="molecule type" value="Genomic_DNA"/>
</dbReference>
<evidence type="ECO:0000256" key="2">
    <source>
        <dbReference type="ARBA" id="ARBA00023015"/>
    </source>
</evidence>
<dbReference type="InterPro" id="IPR058163">
    <property type="entry name" value="LysR-type_TF_proteobact-type"/>
</dbReference>
<dbReference type="Pfam" id="PF00126">
    <property type="entry name" value="HTH_1"/>
    <property type="match status" value="1"/>
</dbReference>
<reference evidence="6 7" key="1">
    <citation type="submission" date="2019-03" db="EMBL/GenBank/DDBJ databases">
        <title>Genomic Encyclopedia of Type Strains, Phase III (KMG-III): the genomes of soil and plant-associated and newly described type strains.</title>
        <authorList>
            <person name="Whitman W."/>
        </authorList>
    </citation>
    <scope>NUCLEOTIDE SEQUENCE [LARGE SCALE GENOMIC DNA]</scope>
    <source>
        <strain evidence="6 7">CECT 8976</strain>
    </source>
</reference>
<dbReference type="CDD" id="cd08422">
    <property type="entry name" value="PBP2_CrgA_like"/>
    <property type="match status" value="1"/>
</dbReference>
<dbReference type="FunFam" id="1.10.10.10:FF:000001">
    <property type="entry name" value="LysR family transcriptional regulator"/>
    <property type="match status" value="1"/>
</dbReference>
<dbReference type="AlphaFoldDB" id="A0A4R7AYV5"/>
<dbReference type="Gene3D" id="3.40.190.290">
    <property type="match status" value="1"/>
</dbReference>
<dbReference type="GO" id="GO:0003700">
    <property type="term" value="F:DNA-binding transcription factor activity"/>
    <property type="evidence" value="ECO:0007669"/>
    <property type="project" value="InterPro"/>
</dbReference>
<dbReference type="InterPro" id="IPR000847">
    <property type="entry name" value="LysR_HTH_N"/>
</dbReference>
<dbReference type="Pfam" id="PF03466">
    <property type="entry name" value="LysR_substrate"/>
    <property type="match status" value="1"/>
</dbReference>
<dbReference type="SUPFAM" id="SSF46785">
    <property type="entry name" value="Winged helix' DNA-binding domain"/>
    <property type="match status" value="1"/>
</dbReference>
<evidence type="ECO:0000313" key="7">
    <source>
        <dbReference type="Proteomes" id="UP000295611"/>
    </source>
</evidence>
<dbReference type="PANTHER" id="PTHR30537:SF21">
    <property type="entry name" value="HTH-TYPE TRANSCRIPTIONAL REGULATOR SINR-RELATED"/>
    <property type="match status" value="1"/>
</dbReference>
<dbReference type="InterPro" id="IPR036390">
    <property type="entry name" value="WH_DNA-bd_sf"/>
</dbReference>
<keyword evidence="3" id="KW-0238">DNA-binding</keyword>
<dbReference type="InterPro" id="IPR005119">
    <property type="entry name" value="LysR_subst-bd"/>
</dbReference>
<keyword evidence="4" id="KW-0804">Transcription</keyword>
<evidence type="ECO:0000313" key="6">
    <source>
        <dbReference type="EMBL" id="TDR73293.1"/>
    </source>
</evidence>
<name>A0A4R7AYV5_9NEIS</name>
<proteinExistence type="inferred from homology"/>